<dbReference type="EMBL" id="GBXM01088655">
    <property type="protein sequence ID" value="JAH19922.1"/>
    <property type="molecule type" value="Transcribed_RNA"/>
</dbReference>
<dbReference type="AlphaFoldDB" id="A0A0E9QU08"/>
<sequence length="33" mass="3693">MAGLVYADSTRLYTRLWALVQGRKPDLCGCVHV</sequence>
<organism evidence="1">
    <name type="scientific">Anguilla anguilla</name>
    <name type="common">European freshwater eel</name>
    <name type="synonym">Muraena anguilla</name>
    <dbReference type="NCBI Taxonomy" id="7936"/>
    <lineage>
        <taxon>Eukaryota</taxon>
        <taxon>Metazoa</taxon>
        <taxon>Chordata</taxon>
        <taxon>Craniata</taxon>
        <taxon>Vertebrata</taxon>
        <taxon>Euteleostomi</taxon>
        <taxon>Actinopterygii</taxon>
        <taxon>Neopterygii</taxon>
        <taxon>Teleostei</taxon>
        <taxon>Anguilliformes</taxon>
        <taxon>Anguillidae</taxon>
        <taxon>Anguilla</taxon>
    </lineage>
</organism>
<name>A0A0E9QU08_ANGAN</name>
<accession>A0A0E9QU08</accession>
<proteinExistence type="predicted"/>
<reference evidence="1" key="2">
    <citation type="journal article" date="2015" name="Fish Shellfish Immunol.">
        <title>Early steps in the European eel (Anguilla anguilla)-Vibrio vulnificus interaction in the gills: Role of the RtxA13 toxin.</title>
        <authorList>
            <person name="Callol A."/>
            <person name="Pajuelo D."/>
            <person name="Ebbesson L."/>
            <person name="Teles M."/>
            <person name="MacKenzie S."/>
            <person name="Amaro C."/>
        </authorList>
    </citation>
    <scope>NUCLEOTIDE SEQUENCE</scope>
</reference>
<protein>
    <submittedName>
        <fullName evidence="1">Uncharacterized protein</fullName>
    </submittedName>
</protein>
<reference evidence="1" key="1">
    <citation type="submission" date="2014-11" db="EMBL/GenBank/DDBJ databases">
        <authorList>
            <person name="Amaro Gonzalez C."/>
        </authorList>
    </citation>
    <scope>NUCLEOTIDE SEQUENCE</scope>
</reference>
<evidence type="ECO:0000313" key="1">
    <source>
        <dbReference type="EMBL" id="JAH19922.1"/>
    </source>
</evidence>